<dbReference type="OrthoDB" id="5569250at2759"/>
<name>A0A9W8K1S8_9AGAR</name>
<comment type="caution">
    <text evidence="2">The sequence shown here is derived from an EMBL/GenBank/DDBJ whole genome shotgun (WGS) entry which is preliminary data.</text>
</comment>
<gene>
    <name evidence="2" type="ORF">NLJ89_g5161</name>
</gene>
<proteinExistence type="predicted"/>
<dbReference type="AlphaFoldDB" id="A0A9W8K1S8"/>
<feature type="domain" description="Fungal-type protein kinase" evidence="1">
    <location>
        <begin position="19"/>
        <end position="91"/>
    </location>
</feature>
<dbReference type="EMBL" id="JANKHO010000468">
    <property type="protein sequence ID" value="KAJ3509556.1"/>
    <property type="molecule type" value="Genomic_DNA"/>
</dbReference>
<dbReference type="PANTHER" id="PTHR38248">
    <property type="entry name" value="FUNK1 6"/>
    <property type="match status" value="1"/>
</dbReference>
<dbReference type="Proteomes" id="UP001148786">
    <property type="component" value="Unassembled WGS sequence"/>
</dbReference>
<sequence>MFVRAEDIADGNRKLDWPAGSPSIHGILNDFDLASELDAEGKVTASSANHRTGTLSFMAKDLLEDWPKSVPPPTHHYRHDLESFFYILVWAMTQYTFEKDEDGNPIREPLPGCLEGWNVRELASVKKGDFYVSPIFNDLDESVLPHFKELWEKWVVNLFLLFRTAMLGAPHPRQPSYKEYDFATYNGQITFQTFMAAMGETPRGLDPDGERVVSTDVAPVTTEPEV</sequence>
<dbReference type="InterPro" id="IPR040976">
    <property type="entry name" value="Pkinase_fungal"/>
</dbReference>
<accession>A0A9W8K1S8</accession>
<evidence type="ECO:0000313" key="3">
    <source>
        <dbReference type="Proteomes" id="UP001148786"/>
    </source>
</evidence>
<keyword evidence="3" id="KW-1185">Reference proteome</keyword>
<dbReference type="PANTHER" id="PTHR38248:SF2">
    <property type="entry name" value="FUNK1 11"/>
    <property type="match status" value="1"/>
</dbReference>
<reference evidence="2" key="1">
    <citation type="submission" date="2022-07" db="EMBL/GenBank/DDBJ databases">
        <title>Genome Sequence of Agrocybe chaxingu.</title>
        <authorList>
            <person name="Buettner E."/>
        </authorList>
    </citation>
    <scope>NUCLEOTIDE SEQUENCE</scope>
    <source>
        <strain evidence="2">MP-N11</strain>
    </source>
</reference>
<organism evidence="2 3">
    <name type="scientific">Agrocybe chaxingu</name>
    <dbReference type="NCBI Taxonomy" id="84603"/>
    <lineage>
        <taxon>Eukaryota</taxon>
        <taxon>Fungi</taxon>
        <taxon>Dikarya</taxon>
        <taxon>Basidiomycota</taxon>
        <taxon>Agaricomycotina</taxon>
        <taxon>Agaricomycetes</taxon>
        <taxon>Agaricomycetidae</taxon>
        <taxon>Agaricales</taxon>
        <taxon>Agaricineae</taxon>
        <taxon>Strophariaceae</taxon>
        <taxon>Agrocybe</taxon>
    </lineage>
</organism>
<evidence type="ECO:0000259" key="1">
    <source>
        <dbReference type="Pfam" id="PF17667"/>
    </source>
</evidence>
<evidence type="ECO:0000313" key="2">
    <source>
        <dbReference type="EMBL" id="KAJ3509556.1"/>
    </source>
</evidence>
<dbReference type="Pfam" id="PF17667">
    <property type="entry name" value="Pkinase_fungal"/>
    <property type="match status" value="1"/>
</dbReference>
<protein>
    <recommendedName>
        <fullName evidence="1">Fungal-type protein kinase domain-containing protein</fullName>
    </recommendedName>
</protein>